<organism evidence="3 4">
    <name type="scientific">Thermoflavimicrobium dichotomicum</name>
    <dbReference type="NCBI Taxonomy" id="46223"/>
    <lineage>
        <taxon>Bacteria</taxon>
        <taxon>Bacillati</taxon>
        <taxon>Bacillota</taxon>
        <taxon>Bacilli</taxon>
        <taxon>Bacillales</taxon>
        <taxon>Thermoactinomycetaceae</taxon>
        <taxon>Thermoflavimicrobium</taxon>
    </lineage>
</organism>
<dbReference type="RefSeq" id="WP_093228193.1">
    <property type="nucleotide sequence ID" value="NZ_FORR01000002.1"/>
</dbReference>
<keyword evidence="2" id="KW-1133">Transmembrane helix</keyword>
<feature type="compositionally biased region" description="Basic and acidic residues" evidence="1">
    <location>
        <begin position="225"/>
        <end position="236"/>
    </location>
</feature>
<feature type="region of interest" description="Disordered" evidence="1">
    <location>
        <begin position="72"/>
        <end position="254"/>
    </location>
</feature>
<protein>
    <submittedName>
        <fullName evidence="3">Uncharacterized protein</fullName>
    </submittedName>
</protein>
<dbReference type="AlphaFoldDB" id="A0A1I3LW37"/>
<keyword evidence="2" id="KW-0812">Transmembrane</keyword>
<proteinExistence type="predicted"/>
<name>A0A1I3LW37_9BACL</name>
<evidence type="ECO:0000256" key="2">
    <source>
        <dbReference type="SAM" id="Phobius"/>
    </source>
</evidence>
<sequence length="285" mass="31264">MLNQSKRIVESLQNSRSHVSEWNLPVQNDMGKRMRRKVKRRRKSTPFRLSRTTVLTLCMVSGLTIGVSTAFASDLDPPDRFPDTKPAANIQDEELNLPPKDPDVDSTTQSSDKKTDSTRKSSASTYTTDKNKEDYDKKTEKPKSPSNGVNNSSKKENSSKKTPPIAADPQKKSQTSESRSSARQADAKDTSTKALGESGTQQGTKKGLITTPPAKPGSSDQSSLVKKETKPSDKPEIPPNKPTTEKGGKLPDTAGRDLEKVIFGSFAALLGALYILFKDRKVKKR</sequence>
<feature type="compositionally biased region" description="Basic and acidic residues" evidence="1">
    <location>
        <begin position="129"/>
        <end position="143"/>
    </location>
</feature>
<accession>A0A1I3LW37</accession>
<reference evidence="3 4" key="1">
    <citation type="submission" date="2016-10" db="EMBL/GenBank/DDBJ databases">
        <authorList>
            <person name="de Groot N.N."/>
        </authorList>
    </citation>
    <scope>NUCLEOTIDE SEQUENCE [LARGE SCALE GENOMIC DNA]</scope>
    <source>
        <strain evidence="3 4">DSM 44778</strain>
    </source>
</reference>
<feature type="compositionally biased region" description="Polar residues" evidence="1">
    <location>
        <begin position="172"/>
        <end position="183"/>
    </location>
</feature>
<dbReference type="STRING" id="46223.SAMN05421852_102345"/>
<dbReference type="OrthoDB" id="2718583at2"/>
<evidence type="ECO:0000313" key="4">
    <source>
        <dbReference type="Proteomes" id="UP000199545"/>
    </source>
</evidence>
<feature type="compositionally biased region" description="Basic and acidic residues" evidence="1">
    <location>
        <begin position="243"/>
        <end position="254"/>
    </location>
</feature>
<feature type="transmembrane region" description="Helical" evidence="2">
    <location>
        <begin position="261"/>
        <end position="277"/>
    </location>
</feature>
<keyword evidence="2" id="KW-0472">Membrane</keyword>
<gene>
    <name evidence="3" type="ORF">SAMN05421852_102345</name>
</gene>
<evidence type="ECO:0000256" key="1">
    <source>
        <dbReference type="SAM" id="MobiDB-lite"/>
    </source>
</evidence>
<dbReference type="Proteomes" id="UP000199545">
    <property type="component" value="Unassembled WGS sequence"/>
</dbReference>
<keyword evidence="4" id="KW-1185">Reference proteome</keyword>
<dbReference type="EMBL" id="FORR01000002">
    <property type="protein sequence ID" value="SFI88984.1"/>
    <property type="molecule type" value="Genomic_DNA"/>
</dbReference>
<evidence type="ECO:0000313" key="3">
    <source>
        <dbReference type="EMBL" id="SFI88984.1"/>
    </source>
</evidence>